<accession>A0A848DH11</accession>
<reference evidence="2 3" key="1">
    <citation type="submission" date="2020-04" db="EMBL/GenBank/DDBJ databases">
        <authorList>
            <person name="Klaysubun C."/>
            <person name="Duangmal K."/>
            <person name="Lipun K."/>
        </authorList>
    </citation>
    <scope>NUCLEOTIDE SEQUENCE [LARGE SCALE GENOMIC DNA]</scope>
    <source>
        <strain evidence="2 3">DSM 45300</strain>
    </source>
</reference>
<keyword evidence="1" id="KW-0812">Transmembrane</keyword>
<dbReference type="AlphaFoldDB" id="A0A848DH11"/>
<dbReference type="RefSeq" id="WP_169412560.1">
    <property type="nucleotide sequence ID" value="NZ_JAAXKZ010000028.1"/>
</dbReference>
<comment type="caution">
    <text evidence="2">The sequence shown here is derived from an EMBL/GenBank/DDBJ whole genome shotgun (WGS) entry which is preliminary data.</text>
</comment>
<dbReference type="EMBL" id="JAAXKZ010000028">
    <property type="protein sequence ID" value="NMH91968.1"/>
    <property type="molecule type" value="Genomic_DNA"/>
</dbReference>
<evidence type="ECO:0000256" key="1">
    <source>
        <dbReference type="SAM" id="Phobius"/>
    </source>
</evidence>
<evidence type="ECO:0000313" key="2">
    <source>
        <dbReference type="EMBL" id="NMH91968.1"/>
    </source>
</evidence>
<dbReference type="Proteomes" id="UP000586918">
    <property type="component" value="Unassembled WGS sequence"/>
</dbReference>
<protein>
    <submittedName>
        <fullName evidence="2">Uncharacterized protein</fullName>
    </submittedName>
</protein>
<keyword evidence="1" id="KW-1133">Transmembrane helix</keyword>
<feature type="transmembrane region" description="Helical" evidence="1">
    <location>
        <begin position="6"/>
        <end position="24"/>
    </location>
</feature>
<proteinExistence type="predicted"/>
<name>A0A848DH11_9PSEU</name>
<dbReference type="InterPro" id="IPR045645">
    <property type="entry name" value="DUF6403"/>
</dbReference>
<sequence length="102" mass="10381">MSSWLIWAAAGVVILAAGVGVALVPGLRARASDREAAWLTARAAIESATVSREACADQPDGAAEALARAEAIVAHGGGVRAARAAAEHARRADRLWRVAAGD</sequence>
<keyword evidence="1" id="KW-0472">Membrane</keyword>
<organism evidence="2 3">
    <name type="scientific">Pseudonocardia bannensis</name>
    <dbReference type="NCBI Taxonomy" id="630973"/>
    <lineage>
        <taxon>Bacteria</taxon>
        <taxon>Bacillati</taxon>
        <taxon>Actinomycetota</taxon>
        <taxon>Actinomycetes</taxon>
        <taxon>Pseudonocardiales</taxon>
        <taxon>Pseudonocardiaceae</taxon>
        <taxon>Pseudonocardia</taxon>
    </lineage>
</organism>
<dbReference type="Pfam" id="PF19941">
    <property type="entry name" value="DUF6403"/>
    <property type="match status" value="1"/>
</dbReference>
<keyword evidence="3" id="KW-1185">Reference proteome</keyword>
<gene>
    <name evidence="2" type="ORF">HF519_10380</name>
</gene>
<evidence type="ECO:0000313" key="3">
    <source>
        <dbReference type="Proteomes" id="UP000586918"/>
    </source>
</evidence>